<evidence type="ECO:0000313" key="2">
    <source>
        <dbReference type="EMBL" id="AEJ60661.1"/>
    </source>
</evidence>
<dbReference type="Gene3D" id="1.50.10.10">
    <property type="match status" value="1"/>
</dbReference>
<dbReference type="PANTHER" id="PTHR33886">
    <property type="entry name" value="UNSATURATED RHAMNOGALACTURONAN HYDROLASE (EUROFUNG)"/>
    <property type="match status" value="1"/>
</dbReference>
<keyword evidence="1 2" id="KW-0378">Hydrolase</keyword>
<dbReference type="GO" id="GO:0005975">
    <property type="term" value="P:carbohydrate metabolic process"/>
    <property type="evidence" value="ECO:0007669"/>
    <property type="project" value="InterPro"/>
</dbReference>
<organism evidence="2 3">
    <name type="scientific">Winmispira thermophila (strain ATCC 700085 / DSM 6578 / Z-1203)</name>
    <name type="common">Spirochaeta thermophila</name>
    <dbReference type="NCBI Taxonomy" id="869211"/>
    <lineage>
        <taxon>Bacteria</taxon>
        <taxon>Pseudomonadati</taxon>
        <taxon>Spirochaetota</taxon>
        <taxon>Spirochaetia</taxon>
        <taxon>Winmispirales</taxon>
        <taxon>Winmispiraceae</taxon>
        <taxon>Winmispira</taxon>
    </lineage>
</organism>
<dbReference type="Pfam" id="PF07470">
    <property type="entry name" value="Glyco_hydro_88"/>
    <property type="match status" value="1"/>
</dbReference>
<dbReference type="InterPro" id="IPR052043">
    <property type="entry name" value="PolySaccharide_Degr_Enz"/>
</dbReference>
<dbReference type="InterPro" id="IPR010905">
    <property type="entry name" value="Glyco_hydro_88"/>
</dbReference>
<dbReference type="STRING" id="869211.Spith_0376"/>
<evidence type="ECO:0000256" key="1">
    <source>
        <dbReference type="ARBA" id="ARBA00022801"/>
    </source>
</evidence>
<dbReference type="EMBL" id="CP002903">
    <property type="protein sequence ID" value="AEJ60661.1"/>
    <property type="molecule type" value="Genomic_DNA"/>
</dbReference>
<accession>G0GE29</accession>
<protein>
    <submittedName>
        <fullName evidence="2">Glycosyl hydrolase family 88</fullName>
    </submittedName>
</protein>
<proteinExistence type="predicted"/>
<name>G0GE29_WINT7</name>
<dbReference type="AlphaFoldDB" id="G0GE29"/>
<sequence>MSHTSIDPLSVAREAAESLMHRYPDPAELPPAHRWHYHQGVFLLGMLKLWEETGEDRYLEYVKAYVDALVDEQGNLELATTELDAMQAGNLLFPLHERYGEARYKKAMDYILGLLEGFHTTPEGGFWHKEKYPNQQWLDGLYMAGPFSVHYASLFGRPELYDLFVKQALLIERHTRDPQTGLLRHAFDYSKQAPWADPVTGIAPEAWGRALGWFPAALLDILDHLPPSHTGYRVLEEMFRDLMGPIVRVQDRATGLWFQVLDKGHDPSNWLETSCSALFLYSLSKGIRTHRLPVDPYITHARKAFQGIVGKTSRDPEGYLHIHDICIGTGVGDYRHYLERPRSIDDLHGVGAFILGCVEFHRTRESI</sequence>
<dbReference type="KEGG" id="stq:Spith_0376"/>
<reference evidence="2 3" key="1">
    <citation type="submission" date="2011-06" db="EMBL/GenBank/DDBJ databases">
        <title>The complete genome of Spirochaeta thermophila DSM 6578.</title>
        <authorList>
            <consortium name="US DOE Joint Genome Institute (JGI-PGF)"/>
            <person name="Lucas S."/>
            <person name="Lapidus A."/>
            <person name="Bruce D."/>
            <person name="Goodwin L."/>
            <person name="Pitluck S."/>
            <person name="Peters L."/>
            <person name="Kyrpides N."/>
            <person name="Mavromatis K."/>
            <person name="Ivanova N."/>
            <person name="Mikailova N."/>
            <person name="Pagani I."/>
            <person name="Chertkov O."/>
            <person name="Detter J.C."/>
            <person name="Tapia R."/>
            <person name="Han C."/>
            <person name="Land M."/>
            <person name="Hauser L."/>
            <person name="Markowitz V."/>
            <person name="Cheng J.-F."/>
            <person name="Hugenholtz P."/>
            <person name="Woyke T."/>
            <person name="Wu D."/>
            <person name="Spring S."/>
            <person name="Merkhoffer B."/>
            <person name="Schneider S."/>
            <person name="Klenk H.-P."/>
            <person name="Eisen J.A."/>
        </authorList>
    </citation>
    <scope>NUCLEOTIDE SEQUENCE [LARGE SCALE GENOMIC DNA]</scope>
    <source>
        <strain evidence="3">ATCC 700085 / DSM 6578 / Z-1203</strain>
    </source>
</reference>
<dbReference type="InterPro" id="IPR012341">
    <property type="entry name" value="6hp_glycosidase-like_sf"/>
</dbReference>
<dbReference type="OrthoDB" id="6381507at2"/>
<evidence type="ECO:0000313" key="3">
    <source>
        <dbReference type="Proteomes" id="UP000007254"/>
    </source>
</evidence>
<dbReference type="RefSeq" id="WP_014624059.1">
    <property type="nucleotide sequence ID" value="NC_017583.1"/>
</dbReference>
<dbReference type="Proteomes" id="UP000007254">
    <property type="component" value="Chromosome"/>
</dbReference>
<dbReference type="PANTHER" id="PTHR33886:SF8">
    <property type="entry name" value="UNSATURATED RHAMNOGALACTURONAN HYDROLASE (EUROFUNG)"/>
    <property type="match status" value="1"/>
</dbReference>
<dbReference type="SUPFAM" id="SSF48208">
    <property type="entry name" value="Six-hairpin glycosidases"/>
    <property type="match status" value="1"/>
</dbReference>
<dbReference type="GO" id="GO:0016787">
    <property type="term" value="F:hydrolase activity"/>
    <property type="evidence" value="ECO:0007669"/>
    <property type="project" value="UniProtKB-KW"/>
</dbReference>
<gene>
    <name evidence="2" type="ordered locus">Spith_0376</name>
</gene>
<keyword evidence="3" id="KW-1185">Reference proteome</keyword>
<dbReference type="HOGENOM" id="CLU_038720_1_1_12"/>
<dbReference type="InterPro" id="IPR008928">
    <property type="entry name" value="6-hairpin_glycosidase_sf"/>
</dbReference>